<accession>A0A8S1ZGL9</accession>
<evidence type="ECO:0000256" key="1">
    <source>
        <dbReference type="ARBA" id="ARBA00004123"/>
    </source>
</evidence>
<dbReference type="GO" id="GO:0046982">
    <property type="term" value="F:protein heterodimerization activity"/>
    <property type="evidence" value="ECO:0007669"/>
    <property type="project" value="InterPro"/>
</dbReference>
<dbReference type="GO" id="GO:0010468">
    <property type="term" value="P:regulation of gene expression"/>
    <property type="evidence" value="ECO:0007669"/>
    <property type="project" value="InterPro"/>
</dbReference>
<dbReference type="SUPFAM" id="SSF47113">
    <property type="entry name" value="Histone-fold"/>
    <property type="match status" value="1"/>
</dbReference>
<evidence type="ECO:0000313" key="7">
    <source>
        <dbReference type="Proteomes" id="UP000682877"/>
    </source>
</evidence>
<evidence type="ECO:0000259" key="5">
    <source>
        <dbReference type="Pfam" id="PF01936"/>
    </source>
</evidence>
<dbReference type="GO" id="GO:0005634">
    <property type="term" value="C:nucleus"/>
    <property type="evidence" value="ECO:0007669"/>
    <property type="project" value="UniProtKB-SubCell"/>
</dbReference>
<dbReference type="InterPro" id="IPR003195">
    <property type="entry name" value="TFIID_TAF13"/>
</dbReference>
<comment type="subcellular location">
    <subcellularLocation>
        <location evidence="1">Nucleus</location>
    </subcellularLocation>
</comment>
<dbReference type="AlphaFoldDB" id="A0A8S1ZGL9"/>
<keyword evidence="7" id="KW-1185">Reference proteome</keyword>
<dbReference type="PANTHER" id="PTHR14379">
    <property type="entry name" value="LIMKAIN B LKAP"/>
    <property type="match status" value="1"/>
</dbReference>
<protein>
    <recommendedName>
        <fullName evidence="5">NYN domain-containing protein</fullName>
    </recommendedName>
</protein>
<reference evidence="6" key="1">
    <citation type="submission" date="2021-01" db="EMBL/GenBank/DDBJ databases">
        <authorList>
            <person name="Bezrukov I."/>
        </authorList>
    </citation>
    <scope>NUCLEOTIDE SEQUENCE</scope>
</reference>
<dbReference type="Proteomes" id="UP000682877">
    <property type="component" value="Chromosome 1"/>
</dbReference>
<organism evidence="6 7">
    <name type="scientific">Arabidopsis arenosa</name>
    <name type="common">Sand rock-cress</name>
    <name type="synonym">Cardaminopsis arenosa</name>
    <dbReference type="NCBI Taxonomy" id="38785"/>
    <lineage>
        <taxon>Eukaryota</taxon>
        <taxon>Viridiplantae</taxon>
        <taxon>Streptophyta</taxon>
        <taxon>Embryophyta</taxon>
        <taxon>Tracheophyta</taxon>
        <taxon>Spermatophyta</taxon>
        <taxon>Magnoliopsida</taxon>
        <taxon>eudicotyledons</taxon>
        <taxon>Gunneridae</taxon>
        <taxon>Pentapetalae</taxon>
        <taxon>rosids</taxon>
        <taxon>malvids</taxon>
        <taxon>Brassicales</taxon>
        <taxon>Brassicaceae</taxon>
        <taxon>Camelineae</taxon>
        <taxon>Arabidopsis</taxon>
    </lineage>
</organism>
<dbReference type="PANTHER" id="PTHR14379:SF19">
    <property type="entry name" value="ENDONUCLEASE OR GLYCOSYL HYDROLASE-RELATED"/>
    <property type="match status" value="1"/>
</dbReference>
<dbReference type="Pfam" id="PF02269">
    <property type="entry name" value="TFIID-18kDa"/>
    <property type="match status" value="1"/>
</dbReference>
<evidence type="ECO:0000256" key="2">
    <source>
        <dbReference type="ARBA" id="ARBA00023015"/>
    </source>
</evidence>
<proteinExistence type="predicted"/>
<dbReference type="InterPro" id="IPR024768">
    <property type="entry name" value="Marf1"/>
</dbReference>
<keyword evidence="2" id="KW-0805">Transcription regulation</keyword>
<dbReference type="GO" id="GO:0004540">
    <property type="term" value="F:RNA nuclease activity"/>
    <property type="evidence" value="ECO:0007669"/>
    <property type="project" value="InterPro"/>
</dbReference>
<feature type="domain" description="NYN" evidence="5">
    <location>
        <begin position="404"/>
        <end position="506"/>
    </location>
</feature>
<dbReference type="Pfam" id="PF01936">
    <property type="entry name" value="NYN"/>
    <property type="match status" value="1"/>
</dbReference>
<dbReference type="EMBL" id="LR999451">
    <property type="protein sequence ID" value="CAE5956358.1"/>
    <property type="molecule type" value="Genomic_DNA"/>
</dbReference>
<dbReference type="InterPro" id="IPR021139">
    <property type="entry name" value="NYN"/>
</dbReference>
<dbReference type="GO" id="GO:0005777">
    <property type="term" value="C:peroxisome"/>
    <property type="evidence" value="ECO:0007669"/>
    <property type="project" value="InterPro"/>
</dbReference>
<gene>
    <name evidence="6" type="ORF">AARE701A_LOCUS137</name>
</gene>
<evidence type="ECO:0000256" key="4">
    <source>
        <dbReference type="ARBA" id="ARBA00023242"/>
    </source>
</evidence>
<keyword evidence="4" id="KW-0539">Nucleus</keyword>
<keyword evidence="3" id="KW-0804">Transcription</keyword>
<dbReference type="Gene3D" id="1.10.20.10">
    <property type="entry name" value="Histone, subunit A"/>
    <property type="match status" value="1"/>
</dbReference>
<dbReference type="GO" id="GO:0006366">
    <property type="term" value="P:transcription by RNA polymerase II"/>
    <property type="evidence" value="ECO:0007669"/>
    <property type="project" value="InterPro"/>
</dbReference>
<dbReference type="CDD" id="cd07978">
    <property type="entry name" value="HFD_TAF13"/>
    <property type="match status" value="1"/>
</dbReference>
<dbReference type="CDD" id="cd10910">
    <property type="entry name" value="PIN_limkain_b1_N_like"/>
    <property type="match status" value="3"/>
</dbReference>
<evidence type="ECO:0000256" key="3">
    <source>
        <dbReference type="ARBA" id="ARBA00023163"/>
    </source>
</evidence>
<evidence type="ECO:0000313" key="6">
    <source>
        <dbReference type="EMBL" id="CAE5956358.1"/>
    </source>
</evidence>
<dbReference type="InterPro" id="IPR009072">
    <property type="entry name" value="Histone-fold"/>
</dbReference>
<name>A0A8S1ZGL9_ARAAE</name>
<sequence>MMKKATKKEAVALTSVVWDINKCPVPDDCDPRVVRPSIKRLLENYGYRGPLTVTAFGKLADVPVNILRAVFSSGISLTNVDPEGPSYIKNLLGFPEKAGANFMVISDRKACPGLSKELQDSGCNPLQPFPLQSLETLLMEDSGDLVSDTVEPALWDCFVCARDPPGQTFNNLITHLSSDEHLELLFTRKTVDWEAVKSLCPTFVFWDINSCPVPPGFDASLVGPCIKRFLKNEGCSGPLTIVAIGELTDIPNDILRKVYSSGINLHNVPYGPSGAYKVIFDPSPIRTGPLRNILLISSARIFAWKPDSLQTECNFLEPYPCDSLQTFCLADSAELEEYKCRDGFCICSVCNHSFIWEGIESFSRHLSGTNHQQKLLELLPVTNQLLRWNAPLSEPFEENLEFVTAVFWDIKTCPVPPGCDPRQVGPCIKQFLENKGYSGPLTITAIGVLTDLPNDILRGVYSSGIALNTIPYRTGFSGTIDNLICQFTCMYPPPANIMVISNAKGFNSEHVLWQQPMGYIIIEPVPFDSLESFFLSDSGEVEEDKCSESAYWSCSVCDDDLFGQGFDNFTSHVTSRRHQRQLLDWLPVDARFRFTENALDQVQHMMYGFGDEQNPLPETVALVEDIVVEYVTDLTHKAQEIGSKRGRLLVDDFLYLIRKDLPKLNRCRELLAMQEELKQARKAFDVDEKELVD</sequence>